<dbReference type="Gene3D" id="3.40.50.1820">
    <property type="entry name" value="alpha/beta hydrolase"/>
    <property type="match status" value="1"/>
</dbReference>
<reference evidence="3 4" key="1">
    <citation type="submission" date="2018-10" db="EMBL/GenBank/DDBJ databases">
        <title>Isolation from soil.</title>
        <authorList>
            <person name="Hu J."/>
        </authorList>
    </citation>
    <scope>NUCLEOTIDE SEQUENCE [LARGE SCALE GENOMIC DNA]</scope>
    <source>
        <strain evidence="3 4">NEAU-Ht49</strain>
    </source>
</reference>
<feature type="domain" description="AB hydrolase-1" evidence="2">
    <location>
        <begin position="76"/>
        <end position="313"/>
    </location>
</feature>
<keyword evidence="1 3" id="KW-0378">Hydrolase</keyword>
<comment type="caution">
    <text evidence="3">The sequence shown here is derived from an EMBL/GenBank/DDBJ whole genome shotgun (WGS) entry which is preliminary data.</text>
</comment>
<sequence>MYSQRNLGSRALASVRRLRIAAGAFVAVAALLIGSTITAGASPQTSGSLSGLPGFREGFVNVDGGSLHYVRGGSGPALVLLHGWPETWYEWHDVMPGLAKTHTVIAFDLPGIGASSVSSDGKYDAVTVAARVHQGVKALGYQSAALLAHDVGSLIAYPYARNFPGEVSRMAVLEAPLNGFGLEDAYGLSWHFAFNMTPAPVPEQLINDRAHVTTYLQWLFSSAKYPGKISQSTFIDAYSDAAHRSAGFAYYRAYTTNAADNKRLAEQKLTIPVMAMGAQAVFGPAVAQSFANVATDVRTVVAPDSGHWIPEENAAFLGQCAGLFFGPAGTPAPSPDLAGCVS</sequence>
<evidence type="ECO:0000256" key="1">
    <source>
        <dbReference type="ARBA" id="ARBA00022801"/>
    </source>
</evidence>
<dbReference type="RefSeq" id="WP_122200003.1">
    <property type="nucleotide sequence ID" value="NZ_JBHSKC010000011.1"/>
</dbReference>
<dbReference type="PANTHER" id="PTHR43329">
    <property type="entry name" value="EPOXIDE HYDROLASE"/>
    <property type="match status" value="1"/>
</dbReference>
<organism evidence="3 4">
    <name type="scientific">Actinomadura harenae</name>
    <dbReference type="NCBI Taxonomy" id="2483351"/>
    <lineage>
        <taxon>Bacteria</taxon>
        <taxon>Bacillati</taxon>
        <taxon>Actinomycetota</taxon>
        <taxon>Actinomycetes</taxon>
        <taxon>Streptosporangiales</taxon>
        <taxon>Thermomonosporaceae</taxon>
        <taxon>Actinomadura</taxon>
    </lineage>
</organism>
<dbReference type="Proteomes" id="UP000282674">
    <property type="component" value="Unassembled WGS sequence"/>
</dbReference>
<evidence type="ECO:0000313" key="4">
    <source>
        <dbReference type="Proteomes" id="UP000282674"/>
    </source>
</evidence>
<dbReference type="InterPro" id="IPR029058">
    <property type="entry name" value="AB_hydrolase_fold"/>
</dbReference>
<dbReference type="SUPFAM" id="SSF53474">
    <property type="entry name" value="alpha/beta-Hydrolases"/>
    <property type="match status" value="1"/>
</dbReference>
<accession>A0A3M2L4K2</accession>
<evidence type="ECO:0000259" key="2">
    <source>
        <dbReference type="Pfam" id="PF00561"/>
    </source>
</evidence>
<proteinExistence type="predicted"/>
<dbReference type="InterPro" id="IPR000639">
    <property type="entry name" value="Epox_hydrolase-like"/>
</dbReference>
<protein>
    <submittedName>
        <fullName evidence="3">Alpha/beta hydrolase</fullName>
    </submittedName>
</protein>
<dbReference type="GO" id="GO:0016787">
    <property type="term" value="F:hydrolase activity"/>
    <property type="evidence" value="ECO:0007669"/>
    <property type="project" value="UniProtKB-KW"/>
</dbReference>
<dbReference type="InterPro" id="IPR000073">
    <property type="entry name" value="AB_hydrolase_1"/>
</dbReference>
<name>A0A3M2L4K2_9ACTN</name>
<dbReference type="OrthoDB" id="3507586at2"/>
<dbReference type="EMBL" id="RFFG01000193">
    <property type="protein sequence ID" value="RMI32501.1"/>
    <property type="molecule type" value="Genomic_DNA"/>
</dbReference>
<evidence type="ECO:0000313" key="3">
    <source>
        <dbReference type="EMBL" id="RMI32501.1"/>
    </source>
</evidence>
<dbReference type="AlphaFoldDB" id="A0A3M2L4K2"/>
<gene>
    <name evidence="3" type="ORF">EBO15_41950</name>
</gene>
<dbReference type="Pfam" id="PF00561">
    <property type="entry name" value="Abhydrolase_1"/>
    <property type="match status" value="1"/>
</dbReference>
<dbReference type="PRINTS" id="PR00412">
    <property type="entry name" value="EPOXHYDRLASE"/>
</dbReference>
<keyword evidence="4" id="KW-1185">Reference proteome</keyword>